<dbReference type="InterPro" id="IPR028082">
    <property type="entry name" value="Peripla_BP_I"/>
</dbReference>
<dbReference type="InterPro" id="IPR010982">
    <property type="entry name" value="Lambda_DNA-bd_dom_sf"/>
</dbReference>
<evidence type="ECO:0000256" key="1">
    <source>
        <dbReference type="ARBA" id="ARBA00023015"/>
    </source>
</evidence>
<dbReference type="Proteomes" id="UP000515291">
    <property type="component" value="Chromosome"/>
</dbReference>
<dbReference type="CDD" id="cd01392">
    <property type="entry name" value="HTH_LacI"/>
    <property type="match status" value="1"/>
</dbReference>
<evidence type="ECO:0000256" key="2">
    <source>
        <dbReference type="ARBA" id="ARBA00023125"/>
    </source>
</evidence>
<keyword evidence="2" id="KW-0238">DNA-binding</keyword>
<dbReference type="Pfam" id="PF00356">
    <property type="entry name" value="LacI"/>
    <property type="match status" value="1"/>
</dbReference>
<dbReference type="PANTHER" id="PTHR30146:SF138">
    <property type="entry name" value="TRANSCRIPTIONAL REGULATORY PROTEIN"/>
    <property type="match status" value="1"/>
</dbReference>
<sequence>MSDQPAIRRKRTPAHSKETVDLFDVAALAGVSTATVSRALNGSPKVSKTVLARVERACRELHYVPNGSARALSSRRTRTIGAVVPSIENSGFAVAIGALQRRLDASGYTLIVASSDYDASVELRQVSMLVSRGIDGLLLVGDEHAPELNALIEQQALPFVETWSLSGKNACIGFDNAVAAGAMANYLLDLGHIHIAVISGRTQNNDRASGRVAGVRQALEARGLELAAEWTIERPYRISEGRLAMRAILSSPMRPTAVICGNDQLAFGALVEAKASGLVVPRDISVTGFNDLDFAAFLDPPLTTIHVPADDIGTIAADYLLARVNDRPVLRVNEIETRLVVRSSAGPPRSRN</sequence>
<dbReference type="SUPFAM" id="SSF47413">
    <property type="entry name" value="lambda repressor-like DNA-binding domains"/>
    <property type="match status" value="1"/>
</dbReference>
<dbReference type="SMART" id="SM00354">
    <property type="entry name" value="HTH_LACI"/>
    <property type="match status" value="1"/>
</dbReference>
<dbReference type="InterPro" id="IPR046335">
    <property type="entry name" value="LacI/GalR-like_sensor"/>
</dbReference>
<evidence type="ECO:0000313" key="5">
    <source>
        <dbReference type="EMBL" id="QND72814.1"/>
    </source>
</evidence>
<proteinExistence type="predicted"/>
<accession>A0A7G6U1D2</accession>
<dbReference type="SUPFAM" id="SSF53822">
    <property type="entry name" value="Periplasmic binding protein-like I"/>
    <property type="match status" value="1"/>
</dbReference>
<dbReference type="PROSITE" id="PS00356">
    <property type="entry name" value="HTH_LACI_1"/>
    <property type="match status" value="1"/>
</dbReference>
<dbReference type="GO" id="GO:0003700">
    <property type="term" value="F:DNA-binding transcription factor activity"/>
    <property type="evidence" value="ECO:0007669"/>
    <property type="project" value="TreeGrafter"/>
</dbReference>
<dbReference type="InterPro" id="IPR000843">
    <property type="entry name" value="HTH_LacI"/>
</dbReference>
<dbReference type="PANTHER" id="PTHR30146">
    <property type="entry name" value="LACI-RELATED TRANSCRIPTIONAL REPRESSOR"/>
    <property type="match status" value="1"/>
</dbReference>
<protein>
    <submittedName>
        <fullName evidence="5">Substrate-binding domain-containing protein</fullName>
    </submittedName>
</protein>
<dbReference type="GO" id="GO:0000976">
    <property type="term" value="F:transcription cis-regulatory region binding"/>
    <property type="evidence" value="ECO:0007669"/>
    <property type="project" value="TreeGrafter"/>
</dbReference>
<dbReference type="Pfam" id="PF13377">
    <property type="entry name" value="Peripla_BP_3"/>
    <property type="match status" value="1"/>
</dbReference>
<gene>
    <name evidence="5" type="ORF">HB776_17445</name>
</gene>
<keyword evidence="1" id="KW-0805">Transcription regulation</keyword>
<dbReference type="Gene3D" id="1.10.260.40">
    <property type="entry name" value="lambda repressor-like DNA-binding domains"/>
    <property type="match status" value="1"/>
</dbReference>
<dbReference type="RefSeq" id="WP_184511712.1">
    <property type="nucleotide sequence ID" value="NZ_CP050292.1"/>
</dbReference>
<dbReference type="CDD" id="cd06273">
    <property type="entry name" value="PBP1_LacI-like"/>
    <property type="match status" value="1"/>
</dbReference>
<feature type="domain" description="HTH lacI-type" evidence="4">
    <location>
        <begin position="24"/>
        <end position="74"/>
    </location>
</feature>
<dbReference type="EMBL" id="CP050292">
    <property type="protein sequence ID" value="QND72814.1"/>
    <property type="molecule type" value="Genomic_DNA"/>
</dbReference>
<dbReference type="AlphaFoldDB" id="A0A7G6U1D2"/>
<evidence type="ECO:0000313" key="6">
    <source>
        <dbReference type="Proteomes" id="UP000515291"/>
    </source>
</evidence>
<evidence type="ECO:0000259" key="4">
    <source>
        <dbReference type="PROSITE" id="PS50932"/>
    </source>
</evidence>
<organism evidence="5 6">
    <name type="scientific">Tardiphaga robiniae</name>
    <dbReference type="NCBI Taxonomy" id="943830"/>
    <lineage>
        <taxon>Bacteria</taxon>
        <taxon>Pseudomonadati</taxon>
        <taxon>Pseudomonadota</taxon>
        <taxon>Alphaproteobacteria</taxon>
        <taxon>Hyphomicrobiales</taxon>
        <taxon>Nitrobacteraceae</taxon>
        <taxon>Tardiphaga</taxon>
    </lineage>
</organism>
<name>A0A7G6U1D2_9BRAD</name>
<keyword evidence="3" id="KW-0804">Transcription</keyword>
<evidence type="ECO:0000256" key="3">
    <source>
        <dbReference type="ARBA" id="ARBA00023163"/>
    </source>
</evidence>
<dbReference type="Gene3D" id="3.40.50.2300">
    <property type="match status" value="2"/>
</dbReference>
<reference evidence="6" key="1">
    <citation type="journal article" date="2020" name="Mol. Plant Microbe">
        <title>Rhizobial microsymbionts of the narrowly endemic Oxytropis species growing in Kamchatka are characterized by significant genetic diversity and possess a set of genes that are associated with T3SS and T6SS secretion systems and can affect the development of symbiosis.</title>
        <authorList>
            <person name="Safronova V."/>
            <person name="Guro P."/>
            <person name="Sazanova A."/>
            <person name="Kuznetsova I."/>
            <person name="Belimov A."/>
            <person name="Yakubov V."/>
            <person name="Chirak E."/>
            <person name="Afonin A."/>
            <person name="Gogolev Y."/>
            <person name="Andronov E."/>
            <person name="Tikhonovich I."/>
        </authorList>
    </citation>
    <scope>NUCLEOTIDE SEQUENCE [LARGE SCALE GENOMIC DNA]</scope>
    <source>
        <strain evidence="6">581</strain>
    </source>
</reference>
<dbReference type="PROSITE" id="PS50932">
    <property type="entry name" value="HTH_LACI_2"/>
    <property type="match status" value="1"/>
</dbReference>
<dbReference type="KEGG" id="trb:HB776_17445"/>